<protein>
    <submittedName>
        <fullName evidence="2">Uncharacterized protein</fullName>
    </submittedName>
</protein>
<comment type="caution">
    <text evidence="2">The sequence shown here is derived from an EMBL/GenBank/DDBJ whole genome shotgun (WGS) entry which is preliminary data.</text>
</comment>
<dbReference type="Proteomes" id="UP000311919">
    <property type="component" value="Unassembled WGS sequence"/>
</dbReference>
<evidence type="ECO:0000313" key="3">
    <source>
        <dbReference type="Proteomes" id="UP000311919"/>
    </source>
</evidence>
<dbReference type="OrthoDB" id="6237466at2759"/>
<name>A0A4Z2CQ64_SCHJA</name>
<dbReference type="EMBL" id="SKCS01000467">
    <property type="protein sequence ID" value="TNN06389.1"/>
    <property type="molecule type" value="Genomic_DNA"/>
</dbReference>
<feature type="coiled-coil region" evidence="1">
    <location>
        <begin position="101"/>
        <end position="128"/>
    </location>
</feature>
<keyword evidence="1" id="KW-0175">Coiled coil</keyword>
<proteinExistence type="predicted"/>
<keyword evidence="3" id="KW-1185">Reference proteome</keyword>
<organism evidence="2 3">
    <name type="scientific">Schistosoma japonicum</name>
    <name type="common">Blood fluke</name>
    <dbReference type="NCBI Taxonomy" id="6182"/>
    <lineage>
        <taxon>Eukaryota</taxon>
        <taxon>Metazoa</taxon>
        <taxon>Spiralia</taxon>
        <taxon>Lophotrochozoa</taxon>
        <taxon>Platyhelminthes</taxon>
        <taxon>Trematoda</taxon>
        <taxon>Digenea</taxon>
        <taxon>Strigeidida</taxon>
        <taxon>Schistosomatoidea</taxon>
        <taxon>Schistosomatidae</taxon>
        <taxon>Schistosoma</taxon>
    </lineage>
</organism>
<dbReference type="AlphaFoldDB" id="A0A4Z2CQ64"/>
<reference evidence="2 3" key="1">
    <citation type="submission" date="2019-03" db="EMBL/GenBank/DDBJ databases">
        <title>An improved genome assembly of the fluke Schistosoma japonicum.</title>
        <authorList>
            <person name="Hu W."/>
            <person name="Luo F."/>
            <person name="Yin M."/>
            <person name="Mo X."/>
            <person name="Sun C."/>
            <person name="Wu Q."/>
            <person name="Zhu B."/>
            <person name="Xiang M."/>
            <person name="Wang J."/>
            <person name="Wang Y."/>
            <person name="Zhang T."/>
            <person name="Xu B."/>
            <person name="Zheng H."/>
            <person name="Feng Z."/>
        </authorList>
    </citation>
    <scope>NUCLEOTIDE SEQUENCE [LARGE SCALE GENOMIC DNA]</scope>
    <source>
        <strain evidence="2">HuSjv2</strain>
        <tissue evidence="2">Worms</tissue>
    </source>
</reference>
<sequence>MKSDSDHECPKANREGLFRKFKRILDVSDDEYKSVRINTHEAIDLIKKKIEDGFSSEETRLSTLLDTFYCGLGSKPDNGINYKINQLALRLSEIDCRSCSVNNIKNRITASQENKNNLEASVASLEKSCTSFQAIVKEVDEMKRDLVSFSSDWRLSQMNVLLDMRSMQRIKNNYSDLSKSLSESDRQISELLSSVEKAPDQRLLILWKKEIDELEKRKTILSNHVDQYMGIDTDTSVAKSQLNDALSQMASVDSQLQRVMGFNAWN</sequence>
<accession>A0A4Z2CQ64</accession>
<gene>
    <name evidence="2" type="ORF">EWB00_008421</name>
</gene>
<evidence type="ECO:0000256" key="1">
    <source>
        <dbReference type="SAM" id="Coils"/>
    </source>
</evidence>
<evidence type="ECO:0000313" key="2">
    <source>
        <dbReference type="EMBL" id="TNN06389.1"/>
    </source>
</evidence>